<keyword evidence="5 7" id="KW-0687">Ribonucleoprotein</keyword>
<comment type="caution">
    <text evidence="10">The sequence shown here is derived from an EMBL/GenBank/DDBJ whole genome shotgun (WGS) entry which is preliminary data.</text>
</comment>
<dbReference type="InterPro" id="IPR000244">
    <property type="entry name" value="Ribosomal_bL9"/>
</dbReference>
<dbReference type="InterPro" id="IPR020594">
    <property type="entry name" value="Ribosomal_bL9_bac/chp"/>
</dbReference>
<gene>
    <name evidence="7" type="primary">rplI</name>
    <name evidence="10" type="ORF">C0190_06535</name>
</gene>
<dbReference type="FunFam" id="3.40.5.10:FF:000003">
    <property type="entry name" value="50S ribosomal protein L9"/>
    <property type="match status" value="1"/>
</dbReference>
<keyword evidence="3 7" id="KW-0694">RNA-binding</keyword>
<feature type="coiled-coil region" evidence="8">
    <location>
        <begin position="44"/>
        <end position="75"/>
    </location>
</feature>
<keyword evidence="2 7" id="KW-0699">rRNA-binding</keyword>
<organism evidence="10 11">
    <name type="scientific">Thermodesulfobacterium geofontis</name>
    <dbReference type="NCBI Taxonomy" id="1295609"/>
    <lineage>
        <taxon>Bacteria</taxon>
        <taxon>Pseudomonadati</taxon>
        <taxon>Thermodesulfobacteriota</taxon>
        <taxon>Thermodesulfobacteria</taxon>
        <taxon>Thermodesulfobacteriales</taxon>
        <taxon>Thermodesulfobacteriaceae</taxon>
        <taxon>Thermodesulfobacterium</taxon>
    </lineage>
</organism>
<evidence type="ECO:0000256" key="3">
    <source>
        <dbReference type="ARBA" id="ARBA00022884"/>
    </source>
</evidence>
<evidence type="ECO:0000256" key="7">
    <source>
        <dbReference type="HAMAP-Rule" id="MF_00503"/>
    </source>
</evidence>
<evidence type="ECO:0000256" key="6">
    <source>
        <dbReference type="ARBA" id="ARBA00035292"/>
    </source>
</evidence>
<dbReference type="AlphaFoldDB" id="A0A2N7PM13"/>
<evidence type="ECO:0000256" key="5">
    <source>
        <dbReference type="ARBA" id="ARBA00023274"/>
    </source>
</evidence>
<evidence type="ECO:0000256" key="8">
    <source>
        <dbReference type="SAM" id="Coils"/>
    </source>
</evidence>
<keyword evidence="8" id="KW-0175">Coiled coil</keyword>
<comment type="similarity">
    <text evidence="1 7">Belongs to the bacterial ribosomal protein bL9 family.</text>
</comment>
<dbReference type="PANTHER" id="PTHR21368">
    <property type="entry name" value="50S RIBOSOMAL PROTEIN L9"/>
    <property type="match status" value="1"/>
</dbReference>
<dbReference type="EMBL" id="PNIK01000092">
    <property type="protein sequence ID" value="PMP65662.1"/>
    <property type="molecule type" value="Genomic_DNA"/>
</dbReference>
<dbReference type="Pfam" id="PF01281">
    <property type="entry name" value="Ribosomal_L9_N"/>
    <property type="match status" value="1"/>
</dbReference>
<protein>
    <recommendedName>
        <fullName evidence="6 7">Large ribosomal subunit protein bL9</fullName>
    </recommendedName>
</protein>
<reference evidence="10 11" key="1">
    <citation type="submission" date="2018-01" db="EMBL/GenBank/DDBJ databases">
        <title>Metagenomic assembled genomes from two thermal pools in the Uzon Caldera, Kamchatka, Russia.</title>
        <authorList>
            <person name="Wilkins L."/>
            <person name="Ettinger C."/>
        </authorList>
    </citation>
    <scope>NUCLEOTIDE SEQUENCE [LARGE SCALE GENOMIC DNA]</scope>
    <source>
        <strain evidence="10">ZAV-08</strain>
    </source>
</reference>
<evidence type="ECO:0000256" key="2">
    <source>
        <dbReference type="ARBA" id="ARBA00022730"/>
    </source>
</evidence>
<dbReference type="Gene3D" id="3.10.430.100">
    <property type="entry name" value="Ribosomal protein L9, C-terminal domain"/>
    <property type="match status" value="1"/>
</dbReference>
<accession>A0A2N7PM13</accession>
<dbReference type="GO" id="GO:0003735">
    <property type="term" value="F:structural constituent of ribosome"/>
    <property type="evidence" value="ECO:0007669"/>
    <property type="project" value="InterPro"/>
</dbReference>
<evidence type="ECO:0000256" key="1">
    <source>
        <dbReference type="ARBA" id="ARBA00010605"/>
    </source>
</evidence>
<name>A0A2N7PM13_9BACT</name>
<dbReference type="InterPro" id="IPR036791">
    <property type="entry name" value="Ribosomal_bL9_C_sf"/>
</dbReference>
<dbReference type="Gene3D" id="3.40.5.10">
    <property type="entry name" value="Ribosomal protein L9, N-terminal domain"/>
    <property type="match status" value="1"/>
</dbReference>
<dbReference type="Pfam" id="PF03948">
    <property type="entry name" value="Ribosomal_L9_C"/>
    <property type="match status" value="1"/>
</dbReference>
<sequence>MEVILIKDVPKLGRAGDIVKVKDGYARNYLIPKGLAILANQKTIKALENQRKIVLAKAERERKKLESLAEKLEGTILTVYRKTIEEDRIFGSVSSVDIVNMLKEKGIEIEKNQVVLNEPIKKLGIFEVPIKLSSDKIVNIKVEVLEEK</sequence>
<dbReference type="InterPro" id="IPR009027">
    <property type="entry name" value="Ribosomal_bL9/RNase_H1_N"/>
</dbReference>
<evidence type="ECO:0000313" key="11">
    <source>
        <dbReference type="Proteomes" id="UP000235460"/>
    </source>
</evidence>
<dbReference type="SUPFAM" id="SSF55658">
    <property type="entry name" value="L9 N-domain-like"/>
    <property type="match status" value="1"/>
</dbReference>
<dbReference type="GO" id="GO:0019843">
    <property type="term" value="F:rRNA binding"/>
    <property type="evidence" value="ECO:0007669"/>
    <property type="project" value="UniProtKB-UniRule"/>
</dbReference>
<dbReference type="InterPro" id="IPR020069">
    <property type="entry name" value="Ribosomal_bL9_C"/>
</dbReference>
<dbReference type="InterPro" id="IPR020070">
    <property type="entry name" value="Ribosomal_bL9_N"/>
</dbReference>
<evidence type="ECO:0000259" key="9">
    <source>
        <dbReference type="PROSITE" id="PS00651"/>
    </source>
</evidence>
<evidence type="ECO:0000256" key="4">
    <source>
        <dbReference type="ARBA" id="ARBA00022980"/>
    </source>
</evidence>
<dbReference type="NCBIfam" id="TIGR00158">
    <property type="entry name" value="L9"/>
    <property type="match status" value="1"/>
</dbReference>
<dbReference type="GO" id="GO:0005840">
    <property type="term" value="C:ribosome"/>
    <property type="evidence" value="ECO:0007669"/>
    <property type="project" value="UniProtKB-KW"/>
</dbReference>
<feature type="domain" description="Ribosomal protein L9" evidence="9">
    <location>
        <begin position="13"/>
        <end position="40"/>
    </location>
</feature>
<proteinExistence type="inferred from homology"/>
<evidence type="ECO:0000313" key="10">
    <source>
        <dbReference type="EMBL" id="PMP65662.1"/>
    </source>
</evidence>
<dbReference type="GO" id="GO:1990904">
    <property type="term" value="C:ribonucleoprotein complex"/>
    <property type="evidence" value="ECO:0007669"/>
    <property type="project" value="UniProtKB-KW"/>
</dbReference>
<dbReference type="SUPFAM" id="SSF55653">
    <property type="entry name" value="Ribosomal protein L9 C-domain"/>
    <property type="match status" value="1"/>
</dbReference>
<dbReference type="GO" id="GO:0006412">
    <property type="term" value="P:translation"/>
    <property type="evidence" value="ECO:0007669"/>
    <property type="project" value="UniProtKB-UniRule"/>
</dbReference>
<comment type="function">
    <text evidence="7">Binds to the 23S rRNA.</text>
</comment>
<dbReference type="Proteomes" id="UP000235460">
    <property type="component" value="Unassembled WGS sequence"/>
</dbReference>
<dbReference type="HAMAP" id="MF_00503">
    <property type="entry name" value="Ribosomal_bL9"/>
    <property type="match status" value="1"/>
</dbReference>
<keyword evidence="4 7" id="KW-0689">Ribosomal protein</keyword>
<dbReference type="InterPro" id="IPR036935">
    <property type="entry name" value="Ribosomal_bL9_N_sf"/>
</dbReference>
<dbReference type="PROSITE" id="PS00651">
    <property type="entry name" value="RIBOSOMAL_L9"/>
    <property type="match status" value="1"/>
</dbReference>